<proteinExistence type="predicted"/>
<feature type="transmembrane region" description="Helical" evidence="1">
    <location>
        <begin position="96"/>
        <end position="121"/>
    </location>
</feature>
<dbReference type="Proteomes" id="UP001054889">
    <property type="component" value="Unassembled WGS sequence"/>
</dbReference>
<reference evidence="2" key="2">
    <citation type="submission" date="2021-12" db="EMBL/GenBank/DDBJ databases">
        <title>Resequencing data analysis of finger millet.</title>
        <authorList>
            <person name="Hatakeyama M."/>
            <person name="Aluri S."/>
            <person name="Balachadran M.T."/>
            <person name="Sivarajan S.R."/>
            <person name="Poveda L."/>
            <person name="Shimizu-Inatsugi R."/>
            <person name="Schlapbach R."/>
            <person name="Sreeman S.M."/>
            <person name="Shimizu K.K."/>
        </authorList>
    </citation>
    <scope>NUCLEOTIDE SEQUENCE</scope>
</reference>
<evidence type="ECO:0000256" key="1">
    <source>
        <dbReference type="SAM" id="Phobius"/>
    </source>
</evidence>
<keyword evidence="3" id="KW-1185">Reference proteome</keyword>
<dbReference type="PANTHER" id="PTHR18868">
    <property type="entry name" value="OS07G0665300 PROTEIN-RELATED"/>
    <property type="match status" value="1"/>
</dbReference>
<comment type="caution">
    <text evidence="2">The sequence shown here is derived from an EMBL/GenBank/DDBJ whole genome shotgun (WGS) entry which is preliminary data.</text>
</comment>
<evidence type="ECO:0000313" key="3">
    <source>
        <dbReference type="Proteomes" id="UP001054889"/>
    </source>
</evidence>
<gene>
    <name evidence="2" type="primary">ga21641</name>
    <name evidence="2" type="ORF">PR202_ga21641</name>
</gene>
<keyword evidence="1" id="KW-0472">Membrane</keyword>
<dbReference type="AlphaFoldDB" id="A0AAV5D1H6"/>
<keyword evidence="1" id="KW-1133">Transmembrane helix</keyword>
<protein>
    <submittedName>
        <fullName evidence="2">Uncharacterized protein</fullName>
    </submittedName>
</protein>
<name>A0AAV5D1H6_ELECO</name>
<keyword evidence="1" id="KW-0812">Transmembrane</keyword>
<organism evidence="2 3">
    <name type="scientific">Eleusine coracana subsp. coracana</name>
    <dbReference type="NCBI Taxonomy" id="191504"/>
    <lineage>
        <taxon>Eukaryota</taxon>
        <taxon>Viridiplantae</taxon>
        <taxon>Streptophyta</taxon>
        <taxon>Embryophyta</taxon>
        <taxon>Tracheophyta</taxon>
        <taxon>Spermatophyta</taxon>
        <taxon>Magnoliopsida</taxon>
        <taxon>Liliopsida</taxon>
        <taxon>Poales</taxon>
        <taxon>Poaceae</taxon>
        <taxon>PACMAD clade</taxon>
        <taxon>Chloridoideae</taxon>
        <taxon>Cynodonteae</taxon>
        <taxon>Eleusininae</taxon>
        <taxon>Eleusine</taxon>
    </lineage>
</organism>
<dbReference type="EMBL" id="BQKI01000010">
    <property type="protein sequence ID" value="GJN04122.1"/>
    <property type="molecule type" value="Genomic_DNA"/>
</dbReference>
<dbReference type="PANTHER" id="PTHR18868:SF37">
    <property type="entry name" value="OS07G0665300 PROTEIN"/>
    <property type="match status" value="1"/>
</dbReference>
<sequence>MYSTSKLDKASTGGPIVDFDVRNDNFNQGVDGTMKTFTSVFEYFCDVSRRNGYPYPDTIQYEDFNRMHVFNSFEEEFDGDIWSNLSKGIHSTLSECVVAVSSFNGMMVMFSCLLLFILLLAHY</sequence>
<reference evidence="2" key="1">
    <citation type="journal article" date="2018" name="DNA Res.">
        <title>Multiple hybrid de novo genome assembly of finger millet, an orphan allotetraploid crop.</title>
        <authorList>
            <person name="Hatakeyama M."/>
            <person name="Aluri S."/>
            <person name="Balachadran M.T."/>
            <person name="Sivarajan S.R."/>
            <person name="Patrignani A."/>
            <person name="Gruter S."/>
            <person name="Poveda L."/>
            <person name="Shimizu-Inatsugi R."/>
            <person name="Baeten J."/>
            <person name="Francoijs K.J."/>
            <person name="Nataraja K.N."/>
            <person name="Reddy Y.A.N."/>
            <person name="Phadnis S."/>
            <person name="Ravikumar R.L."/>
            <person name="Schlapbach R."/>
            <person name="Sreeman S.M."/>
            <person name="Shimizu K.K."/>
        </authorList>
    </citation>
    <scope>NUCLEOTIDE SEQUENCE</scope>
</reference>
<accession>A0AAV5D1H6</accession>
<evidence type="ECO:0000313" key="2">
    <source>
        <dbReference type="EMBL" id="GJN04122.1"/>
    </source>
</evidence>